<dbReference type="InterPro" id="IPR041110">
    <property type="entry name" value="PBECR2"/>
</dbReference>
<dbReference type="Pfam" id="PF18810">
    <property type="entry name" value="PBECR2"/>
    <property type="match status" value="1"/>
</dbReference>
<feature type="domain" description="Phage head morphogenesis" evidence="1">
    <location>
        <begin position="59"/>
        <end position="189"/>
    </location>
</feature>
<name>A0ABM9NL05_9GAMM</name>
<sequence length="453" mass="51543">MAKLDPADFRAIFRLEPKAAVAYLKRKGYKLSWNWQEMLDEAHARGFTVAKVARLDVLQDIRAAVEAALKEGQTFREFQQNLTPVLQAKGWWGKQIIVDSQGKAEVARLGSPARLKTIYQTNLQSAYMAGRYQAMVEATDSHPYWEYVAVLDSRTRPSHRAMNGRVFRHDDPIWNVAWPPCGFNCRCRVRPRSERSLERDKIAWQSSAGKLRTIEVDAGVDKRTGEITRAKRTGLDLVDAKGKPVFFAPDAGFNFNAGRDWAKPFTPPPLDTLPRTFPPGQALPPLPKPERLKANAILPDDLTPSDYAMAFLLEFGAEIDKPVIFKDVVGEPLTIDVALFQDGAGQWKAAKDGRGPYMRLLAKAVREPDEIWLRWEESRDRPGLWLLKRRYIKTFEIEGMGRQSPQYGLSVFEAGKDGWSGSTTMLSQSDRGPESRRRYIERQRDGFLQYRKN</sequence>
<dbReference type="Pfam" id="PF04233">
    <property type="entry name" value="Phage_Mu_F"/>
    <property type="match status" value="1"/>
</dbReference>
<evidence type="ECO:0000259" key="1">
    <source>
        <dbReference type="Pfam" id="PF04233"/>
    </source>
</evidence>
<protein>
    <submittedName>
        <fullName evidence="3">Phage head morphogenesis protein</fullName>
    </submittedName>
</protein>
<gene>
    <name evidence="3" type="ORF">MECH1_V1_2537</name>
</gene>
<dbReference type="Proteomes" id="UP001497493">
    <property type="component" value="Chromosome"/>
</dbReference>
<dbReference type="NCBIfam" id="TIGR01641">
    <property type="entry name" value="phageSPP1_gp7"/>
    <property type="match status" value="1"/>
</dbReference>
<evidence type="ECO:0000259" key="2">
    <source>
        <dbReference type="Pfam" id="PF18810"/>
    </source>
</evidence>
<evidence type="ECO:0000313" key="4">
    <source>
        <dbReference type="Proteomes" id="UP001497493"/>
    </source>
</evidence>
<dbReference type="EMBL" id="OZ026884">
    <property type="protein sequence ID" value="CAL1241313.1"/>
    <property type="molecule type" value="Genomic_DNA"/>
</dbReference>
<dbReference type="RefSeq" id="WP_348757838.1">
    <property type="nucleotide sequence ID" value="NZ_OZ026884.1"/>
</dbReference>
<reference evidence="3 4" key="1">
    <citation type="submission" date="2024-04" db="EMBL/GenBank/DDBJ databases">
        <authorList>
            <person name="Cremers G."/>
        </authorList>
    </citation>
    <scope>NUCLEOTIDE SEQUENCE [LARGE SCALE GENOMIC DNA]</scope>
    <source>
        <strain evidence="3">MeCH1-AG</strain>
    </source>
</reference>
<organism evidence="3 4">
    <name type="scientific">Candidatus Methylocalor cossyra</name>
    <dbReference type="NCBI Taxonomy" id="3108543"/>
    <lineage>
        <taxon>Bacteria</taxon>
        <taxon>Pseudomonadati</taxon>
        <taxon>Pseudomonadota</taxon>
        <taxon>Gammaproteobacteria</taxon>
        <taxon>Methylococcales</taxon>
        <taxon>Methylococcaceae</taxon>
        <taxon>Candidatus Methylocalor</taxon>
    </lineage>
</organism>
<dbReference type="InterPro" id="IPR006528">
    <property type="entry name" value="Phage_head_morphogenesis_dom"/>
</dbReference>
<feature type="domain" description="Phage-Barnase-EndoU-ColicinE5/D-RelE like nuclease 2" evidence="2">
    <location>
        <begin position="310"/>
        <end position="451"/>
    </location>
</feature>
<proteinExistence type="predicted"/>
<accession>A0ABM9NL05</accession>
<evidence type="ECO:0000313" key="3">
    <source>
        <dbReference type="EMBL" id="CAL1241313.1"/>
    </source>
</evidence>
<keyword evidence="4" id="KW-1185">Reference proteome</keyword>